<organism evidence="6 7">
    <name type="scientific">SAR86 cluster bacterium</name>
    <dbReference type="NCBI Taxonomy" id="2030880"/>
    <lineage>
        <taxon>Bacteria</taxon>
        <taxon>Pseudomonadati</taxon>
        <taxon>Pseudomonadota</taxon>
        <taxon>Gammaproteobacteria</taxon>
        <taxon>SAR86 cluster</taxon>
    </lineage>
</organism>
<evidence type="ECO:0000313" key="6">
    <source>
        <dbReference type="EMBL" id="PCH63959.1"/>
    </source>
</evidence>
<keyword evidence="3" id="KW-0963">Cytoplasm</keyword>
<dbReference type="Gene3D" id="3.40.50.12370">
    <property type="match status" value="1"/>
</dbReference>
<name>A0A2A4MUL3_9GAMM</name>
<evidence type="ECO:0000256" key="4">
    <source>
        <dbReference type="ARBA" id="ARBA00037131"/>
    </source>
</evidence>
<dbReference type="Proteomes" id="UP000218172">
    <property type="component" value="Unassembled WGS sequence"/>
</dbReference>
<dbReference type="EMBL" id="NVQR01000005">
    <property type="protein sequence ID" value="PCH63959.1"/>
    <property type="molecule type" value="Genomic_DNA"/>
</dbReference>
<evidence type="ECO:0000313" key="7">
    <source>
        <dbReference type="Proteomes" id="UP000218172"/>
    </source>
</evidence>
<dbReference type="PANTHER" id="PTHR47892:SF1">
    <property type="entry name" value="UNIVERSAL STRESS PROTEIN E"/>
    <property type="match status" value="1"/>
</dbReference>
<sequence>MQNIHNILVVIDPELERDFVLDRALFIASQTQANVHLFINSTNTLNQRAFSYKAIGSQFFEKQRELVTQQYKNILRAAELEFSNLKINTNILFSEEHNLAEAIIKQARDCNCDLVLKSTHHKSKSHQRWVSNTDWRLIRKCSSPLLLVKAQQWYEGGSIVAAVDPMHIKADQSRLDHALIAGAENLAASLQQTAHVFHCYYPYVSSLFPSAEEVDEYLTEVRVQHTQKLDQLLASHNIDIDSVKLTQGELLPALTNYLSQIDANILIIGALSRNVIERAIIGNTAEKILDDCPCDVLILKT</sequence>
<dbReference type="AlphaFoldDB" id="A0A2A4MUL3"/>
<comment type="function">
    <text evidence="4">Required for resistance to DNA-damaging agents.</text>
</comment>
<dbReference type="Pfam" id="PF00582">
    <property type="entry name" value="Usp"/>
    <property type="match status" value="2"/>
</dbReference>
<comment type="caution">
    <text evidence="6">The sequence shown here is derived from an EMBL/GenBank/DDBJ whole genome shotgun (WGS) entry which is preliminary data.</text>
</comment>
<comment type="similarity">
    <text evidence="2">Belongs to the universal stress protein A family.</text>
</comment>
<evidence type="ECO:0000256" key="1">
    <source>
        <dbReference type="ARBA" id="ARBA00004496"/>
    </source>
</evidence>
<gene>
    <name evidence="6" type="ORF">COC19_00435</name>
</gene>
<dbReference type="InterPro" id="IPR006016">
    <property type="entry name" value="UspA"/>
</dbReference>
<dbReference type="PANTHER" id="PTHR47892">
    <property type="entry name" value="UNIVERSAL STRESS PROTEIN E"/>
    <property type="match status" value="1"/>
</dbReference>
<protein>
    <recommendedName>
        <fullName evidence="5">UspA domain-containing protein</fullName>
    </recommendedName>
</protein>
<dbReference type="SUPFAM" id="SSF52402">
    <property type="entry name" value="Adenine nucleotide alpha hydrolases-like"/>
    <property type="match status" value="2"/>
</dbReference>
<evidence type="ECO:0000256" key="2">
    <source>
        <dbReference type="ARBA" id="ARBA00008791"/>
    </source>
</evidence>
<feature type="domain" description="UspA" evidence="5">
    <location>
        <begin position="4"/>
        <end position="149"/>
    </location>
</feature>
<feature type="domain" description="UspA" evidence="5">
    <location>
        <begin position="171"/>
        <end position="300"/>
    </location>
</feature>
<accession>A0A2A4MUL3</accession>
<reference evidence="7" key="1">
    <citation type="submission" date="2017-08" db="EMBL/GenBank/DDBJ databases">
        <title>A dynamic microbial community with high functional redundancy inhabits the cold, oxic subseafloor aquifer.</title>
        <authorList>
            <person name="Tully B.J."/>
            <person name="Wheat C.G."/>
            <person name="Glazer B.T."/>
            <person name="Huber J.A."/>
        </authorList>
    </citation>
    <scope>NUCLEOTIDE SEQUENCE [LARGE SCALE GENOMIC DNA]</scope>
</reference>
<comment type="subcellular location">
    <subcellularLocation>
        <location evidence="1">Cytoplasm</location>
    </subcellularLocation>
</comment>
<evidence type="ECO:0000259" key="5">
    <source>
        <dbReference type="Pfam" id="PF00582"/>
    </source>
</evidence>
<proteinExistence type="inferred from homology"/>
<evidence type="ECO:0000256" key="3">
    <source>
        <dbReference type="ARBA" id="ARBA00022490"/>
    </source>
</evidence>
<dbReference type="GO" id="GO:0005737">
    <property type="term" value="C:cytoplasm"/>
    <property type="evidence" value="ECO:0007669"/>
    <property type="project" value="UniProtKB-SubCell"/>
</dbReference>